<reference evidence="2" key="1">
    <citation type="journal article" date="2019" name="Int. J. Syst. Evol. Microbiol.">
        <title>The Global Catalogue of Microorganisms (GCM) 10K type strain sequencing project: providing services to taxonomists for standard genome sequencing and annotation.</title>
        <authorList>
            <consortium name="The Broad Institute Genomics Platform"/>
            <consortium name="The Broad Institute Genome Sequencing Center for Infectious Disease"/>
            <person name="Wu L."/>
            <person name="Ma J."/>
        </authorList>
    </citation>
    <scope>NUCLEOTIDE SEQUENCE [LARGE SCALE GENOMIC DNA]</scope>
    <source>
        <strain evidence="2">CCUG 53816</strain>
    </source>
</reference>
<dbReference type="Proteomes" id="UP001595783">
    <property type="component" value="Unassembled WGS sequence"/>
</dbReference>
<proteinExistence type="predicted"/>
<protein>
    <submittedName>
        <fullName evidence="1">Uncharacterized protein</fullName>
    </submittedName>
</protein>
<dbReference type="RefSeq" id="WP_104752086.1">
    <property type="nucleotide sequence ID" value="NZ_FZMF01000014.1"/>
</dbReference>
<comment type="caution">
    <text evidence="1">The sequence shown here is derived from an EMBL/GenBank/DDBJ whole genome shotgun (WGS) entry which is preliminary data.</text>
</comment>
<evidence type="ECO:0000313" key="1">
    <source>
        <dbReference type="EMBL" id="MFC3847538.1"/>
    </source>
</evidence>
<evidence type="ECO:0000313" key="2">
    <source>
        <dbReference type="Proteomes" id="UP001595783"/>
    </source>
</evidence>
<gene>
    <name evidence="1" type="ORF">ACFOPX_03165</name>
</gene>
<organism evidence="1 2">
    <name type="scientific">Helicobacter baculiformis</name>
    <dbReference type="NCBI Taxonomy" id="427351"/>
    <lineage>
        <taxon>Bacteria</taxon>
        <taxon>Pseudomonadati</taxon>
        <taxon>Campylobacterota</taxon>
        <taxon>Epsilonproteobacteria</taxon>
        <taxon>Campylobacterales</taxon>
        <taxon>Helicobacteraceae</taxon>
        <taxon>Helicobacter</taxon>
    </lineage>
</organism>
<keyword evidence="2" id="KW-1185">Reference proteome</keyword>
<dbReference type="EMBL" id="JBHRZO010000011">
    <property type="protein sequence ID" value="MFC3847538.1"/>
    <property type="molecule type" value="Genomic_DNA"/>
</dbReference>
<accession>A0ABV7ZG91</accession>
<sequence length="75" mass="8489">MNNAPLSQTIEVSIGGRRYKITLDASFSPEAINEIKDTFHLKEITPMDLFKAYLGKVRDISELNAQLKQLLNKIP</sequence>
<name>A0ABV7ZG91_9HELI</name>